<proteinExistence type="predicted"/>
<evidence type="ECO:0000313" key="2">
    <source>
        <dbReference type="EMBL" id="WXA95118.1"/>
    </source>
</evidence>
<gene>
    <name evidence="2" type="ORF">LZC95_52945</name>
</gene>
<dbReference type="Proteomes" id="UP001379533">
    <property type="component" value="Chromosome"/>
</dbReference>
<sequence>MRSVLVLAYSMATLVACGGGKPAASPGGDGTTRVTRFVLAPDAFKVDKVGGSDGSLDPNGVPDAVFDVGLDGPAIGVVLLANDANNKPVGQWDTLTGSDKFPEGSGLYSSHGDSTPGLVLEEKGQRLNHNDGSISPLSGHHDVTMYAEIADVDAAKSLDLILVTAEGRLVRGAHIPFGGAAPK</sequence>
<feature type="signal peptide" evidence="1">
    <location>
        <begin position="1"/>
        <end position="18"/>
    </location>
</feature>
<keyword evidence="3" id="KW-1185">Reference proteome</keyword>
<dbReference type="PROSITE" id="PS51257">
    <property type="entry name" value="PROKAR_LIPOPROTEIN"/>
    <property type="match status" value="1"/>
</dbReference>
<protein>
    <submittedName>
        <fullName evidence="2">Uncharacterized protein</fullName>
    </submittedName>
</protein>
<keyword evidence="1" id="KW-0732">Signal</keyword>
<dbReference type="EMBL" id="CP089982">
    <property type="protein sequence ID" value="WXA95118.1"/>
    <property type="molecule type" value="Genomic_DNA"/>
</dbReference>
<name>A0ABZ2K8V1_9BACT</name>
<dbReference type="RefSeq" id="WP_394845727.1">
    <property type="nucleotide sequence ID" value="NZ_CP089982.1"/>
</dbReference>
<reference evidence="2 3" key="1">
    <citation type="submission" date="2021-12" db="EMBL/GenBank/DDBJ databases">
        <title>Discovery of the Pendulisporaceae a myxobacterial family with distinct sporulation behavior and unique specialized metabolism.</title>
        <authorList>
            <person name="Garcia R."/>
            <person name="Popoff A."/>
            <person name="Bader C.D."/>
            <person name="Loehr J."/>
            <person name="Walesch S."/>
            <person name="Walt C."/>
            <person name="Boldt J."/>
            <person name="Bunk B."/>
            <person name="Haeckl F.J.F.P.J."/>
            <person name="Gunesch A.P."/>
            <person name="Birkelbach J."/>
            <person name="Nuebel U."/>
            <person name="Pietschmann T."/>
            <person name="Bach T."/>
            <person name="Mueller R."/>
        </authorList>
    </citation>
    <scope>NUCLEOTIDE SEQUENCE [LARGE SCALE GENOMIC DNA]</scope>
    <source>
        <strain evidence="2 3">MSr12523</strain>
    </source>
</reference>
<organism evidence="2 3">
    <name type="scientific">Pendulispora brunnea</name>
    <dbReference type="NCBI Taxonomy" id="2905690"/>
    <lineage>
        <taxon>Bacteria</taxon>
        <taxon>Pseudomonadati</taxon>
        <taxon>Myxococcota</taxon>
        <taxon>Myxococcia</taxon>
        <taxon>Myxococcales</taxon>
        <taxon>Sorangiineae</taxon>
        <taxon>Pendulisporaceae</taxon>
        <taxon>Pendulispora</taxon>
    </lineage>
</organism>
<feature type="chain" id="PRO_5045545744" evidence="1">
    <location>
        <begin position="19"/>
        <end position="183"/>
    </location>
</feature>
<evidence type="ECO:0000313" key="3">
    <source>
        <dbReference type="Proteomes" id="UP001379533"/>
    </source>
</evidence>
<accession>A0ABZ2K8V1</accession>
<evidence type="ECO:0000256" key="1">
    <source>
        <dbReference type="SAM" id="SignalP"/>
    </source>
</evidence>